<dbReference type="AlphaFoldDB" id="A0A1S3DNH0"/>
<reference evidence="4" key="1">
    <citation type="submission" date="2025-08" db="UniProtKB">
        <authorList>
            <consortium name="RefSeq"/>
        </authorList>
    </citation>
    <scope>IDENTIFICATION</scope>
</reference>
<dbReference type="STRING" id="121845.A0A1S3DNH0"/>
<dbReference type="Proteomes" id="UP000079169">
    <property type="component" value="Unplaced"/>
</dbReference>
<dbReference type="RefSeq" id="XP_008485317.1">
    <property type="nucleotide sequence ID" value="XM_008487095.1"/>
</dbReference>
<evidence type="ECO:0000313" key="3">
    <source>
        <dbReference type="Proteomes" id="UP000079169"/>
    </source>
</evidence>
<dbReference type="CDD" id="cd09076">
    <property type="entry name" value="L1-EN"/>
    <property type="match status" value="1"/>
</dbReference>
<dbReference type="GO" id="GO:0003824">
    <property type="term" value="F:catalytic activity"/>
    <property type="evidence" value="ECO:0007669"/>
    <property type="project" value="InterPro"/>
</dbReference>
<accession>A0A1S3DNH0</accession>
<evidence type="ECO:0000256" key="1">
    <source>
        <dbReference type="SAM" id="MobiDB-lite"/>
    </source>
</evidence>
<dbReference type="PaxDb" id="121845-A0A1S3DNH0"/>
<sequence length="368" mass="41694">MSISPNGTTPGGNQSSVASSGAIGSTDSGEPEAPCHSVKSKFKKKNKYFFGTLNINSLLKTGKLKQMIKVLNDYHIQILALQETRFTDENVMDSEGFRIFKGKPGRNRARGGAGIPHLGTGFIVHSKFVNAVQEFYSPNDRLSILSFRSLNKTYTLINCHAPINVDNKKNPNKVDQYWESLEHEVSKIPTSNVKILLGDFNAQIGRERKHSKTVGPYPAHKRTNRNGERLIELCKGNNLKLMSTHFKKLPKQQKTWKSPNSNLGEFQIDHVAISFNHQKEVMNVKVRKGANIETDHYLTSIKMNFIPLQKVKSRRTPVQRIDRVLLKSRREEFNQKLEVDTNNWDELKEKVVKVALEVAPLKKSAKHP</sequence>
<feature type="compositionally biased region" description="Polar residues" evidence="1">
    <location>
        <begin position="1"/>
        <end position="28"/>
    </location>
</feature>
<dbReference type="GeneID" id="103521989"/>
<feature type="domain" description="Endonuclease/exonuclease/phosphatase" evidence="2">
    <location>
        <begin position="51"/>
        <end position="295"/>
    </location>
</feature>
<feature type="region of interest" description="Disordered" evidence="1">
    <location>
        <begin position="1"/>
        <end position="38"/>
    </location>
</feature>
<evidence type="ECO:0000313" key="4">
    <source>
        <dbReference type="RefSeq" id="XP_008485317.1"/>
    </source>
</evidence>
<protein>
    <submittedName>
        <fullName evidence="4">Craniofacial development protein 2-like</fullName>
    </submittedName>
</protein>
<dbReference type="KEGG" id="dci:103521989"/>
<dbReference type="OMA" id="YFFGTLN"/>
<proteinExistence type="predicted"/>
<dbReference type="Pfam" id="PF03372">
    <property type="entry name" value="Exo_endo_phos"/>
    <property type="match status" value="1"/>
</dbReference>
<dbReference type="InterPro" id="IPR005135">
    <property type="entry name" value="Endo/exonuclease/phosphatase"/>
</dbReference>
<dbReference type="SUPFAM" id="SSF56219">
    <property type="entry name" value="DNase I-like"/>
    <property type="match status" value="1"/>
</dbReference>
<keyword evidence="3" id="KW-1185">Reference proteome</keyword>
<name>A0A1S3DNH0_DIACI</name>
<organism evidence="3 4">
    <name type="scientific">Diaphorina citri</name>
    <name type="common">Asian citrus psyllid</name>
    <dbReference type="NCBI Taxonomy" id="121845"/>
    <lineage>
        <taxon>Eukaryota</taxon>
        <taxon>Metazoa</taxon>
        <taxon>Ecdysozoa</taxon>
        <taxon>Arthropoda</taxon>
        <taxon>Hexapoda</taxon>
        <taxon>Insecta</taxon>
        <taxon>Pterygota</taxon>
        <taxon>Neoptera</taxon>
        <taxon>Paraneoptera</taxon>
        <taxon>Hemiptera</taxon>
        <taxon>Sternorrhyncha</taxon>
        <taxon>Psylloidea</taxon>
        <taxon>Psyllidae</taxon>
        <taxon>Diaphorininae</taxon>
        <taxon>Diaphorina</taxon>
    </lineage>
</organism>
<dbReference type="InterPro" id="IPR036691">
    <property type="entry name" value="Endo/exonu/phosph_ase_sf"/>
</dbReference>
<gene>
    <name evidence="4" type="primary">LOC103521989</name>
</gene>
<dbReference type="Gene3D" id="3.60.10.10">
    <property type="entry name" value="Endonuclease/exonuclease/phosphatase"/>
    <property type="match status" value="1"/>
</dbReference>
<evidence type="ECO:0000259" key="2">
    <source>
        <dbReference type="Pfam" id="PF03372"/>
    </source>
</evidence>